<evidence type="ECO:0000256" key="1">
    <source>
        <dbReference type="ARBA" id="ARBA00022603"/>
    </source>
</evidence>
<protein>
    <recommendedName>
        <fullName evidence="9">O-methyltransferase</fullName>
    </recommendedName>
</protein>
<sequence length="407" mass="44851">MATQADDVKREEQITQALSQVEAHASQLKSGDPEARQKLIASARELVTAAETPVETLLWNIWALPTRTTALRIAVDLKIFETAVADNGSPKTNEQLAAPTGASPTLVKRVARACASMKMLDEQAPGVYAANSLTQLLAQPEYAAGIIFTFDMTQVPFANLPTYLKNNKFQNPENGVDGPFQYAHKHEGHAFHFLTAHPEIFQAFHGYVHALRTHRPSWTEMYPVQERLVQGLKTEGDASALIDLGGGVGQTLQDFTKAVPEYNGRLVLQELPEVIGAATAMGVGADNRIELQAYDFFTPQPIKGARAYFMRSVLHDWPDELCRKILANIKDAMEPGYSKILISDCVLADQGASWQHLSLDLYMMAQASSQERTEKEWHKLIESCGLKIAGIYNKGDGNEGLIEVVCE</sequence>
<evidence type="ECO:0008006" key="9">
    <source>
        <dbReference type="Google" id="ProtNLM"/>
    </source>
</evidence>
<dbReference type="PIRSF" id="PIRSF005739">
    <property type="entry name" value="O-mtase"/>
    <property type="match status" value="1"/>
</dbReference>
<evidence type="ECO:0000259" key="5">
    <source>
        <dbReference type="Pfam" id="PF00891"/>
    </source>
</evidence>
<reference evidence="7" key="1">
    <citation type="submission" date="2023-01" db="EMBL/GenBank/DDBJ databases">
        <authorList>
            <person name="Van Ghelder C."/>
            <person name="Rancurel C."/>
        </authorList>
    </citation>
    <scope>NUCLEOTIDE SEQUENCE</scope>
    <source>
        <strain evidence="7">CNCM I-4278</strain>
    </source>
</reference>
<dbReference type="PANTHER" id="PTHR43712">
    <property type="entry name" value="PUTATIVE (AFU_ORTHOLOGUE AFUA_4G14580)-RELATED"/>
    <property type="match status" value="1"/>
</dbReference>
<dbReference type="InterPro" id="IPR029063">
    <property type="entry name" value="SAM-dependent_MTases_sf"/>
</dbReference>
<dbReference type="Proteomes" id="UP001152607">
    <property type="component" value="Unassembled WGS sequence"/>
</dbReference>
<evidence type="ECO:0000256" key="3">
    <source>
        <dbReference type="ARBA" id="ARBA00022691"/>
    </source>
</evidence>
<keyword evidence="8" id="KW-1185">Reference proteome</keyword>
<dbReference type="OrthoDB" id="3340390at2759"/>
<evidence type="ECO:0000313" key="8">
    <source>
        <dbReference type="Proteomes" id="UP001152607"/>
    </source>
</evidence>
<dbReference type="InterPro" id="IPR036388">
    <property type="entry name" value="WH-like_DNA-bd_sf"/>
</dbReference>
<comment type="caution">
    <text evidence="7">The sequence shown here is derived from an EMBL/GenBank/DDBJ whole genome shotgun (WGS) entry which is preliminary data.</text>
</comment>
<dbReference type="InterPro" id="IPR036390">
    <property type="entry name" value="WH_DNA-bd_sf"/>
</dbReference>
<keyword evidence="1" id="KW-0489">Methyltransferase</keyword>
<dbReference type="Pfam" id="PF08100">
    <property type="entry name" value="Dimerisation"/>
    <property type="match status" value="1"/>
</dbReference>
<dbReference type="PROSITE" id="PS51683">
    <property type="entry name" value="SAM_OMT_II"/>
    <property type="match status" value="1"/>
</dbReference>
<keyword evidence="3" id="KW-0949">S-adenosyl-L-methionine</keyword>
<accession>A0A9W4UE31</accession>
<feature type="domain" description="O-methyltransferase C-terminal" evidence="5">
    <location>
        <begin position="239"/>
        <end position="385"/>
    </location>
</feature>
<proteinExistence type="predicted"/>
<dbReference type="Pfam" id="PF00891">
    <property type="entry name" value="Methyltransf_2"/>
    <property type="match status" value="1"/>
</dbReference>
<keyword evidence="2" id="KW-0808">Transferase</keyword>
<evidence type="ECO:0000313" key="7">
    <source>
        <dbReference type="EMBL" id="CAI6334215.1"/>
    </source>
</evidence>
<name>A0A9W4UE31_9PLEO</name>
<dbReference type="Gene3D" id="1.10.10.10">
    <property type="entry name" value="Winged helix-like DNA-binding domain superfamily/Winged helix DNA-binding domain"/>
    <property type="match status" value="1"/>
</dbReference>
<organism evidence="7 8">
    <name type="scientific">Periconia digitata</name>
    <dbReference type="NCBI Taxonomy" id="1303443"/>
    <lineage>
        <taxon>Eukaryota</taxon>
        <taxon>Fungi</taxon>
        <taxon>Dikarya</taxon>
        <taxon>Ascomycota</taxon>
        <taxon>Pezizomycotina</taxon>
        <taxon>Dothideomycetes</taxon>
        <taxon>Pleosporomycetidae</taxon>
        <taxon>Pleosporales</taxon>
        <taxon>Massarineae</taxon>
        <taxon>Periconiaceae</taxon>
        <taxon>Periconia</taxon>
    </lineage>
</organism>
<evidence type="ECO:0000256" key="4">
    <source>
        <dbReference type="PIRSR" id="PIRSR005739-1"/>
    </source>
</evidence>
<dbReference type="InterPro" id="IPR012967">
    <property type="entry name" value="COMT_dimerisation"/>
</dbReference>
<dbReference type="GO" id="GO:0008171">
    <property type="term" value="F:O-methyltransferase activity"/>
    <property type="evidence" value="ECO:0007669"/>
    <property type="project" value="InterPro"/>
</dbReference>
<dbReference type="EMBL" id="CAOQHR010000004">
    <property type="protein sequence ID" value="CAI6334215.1"/>
    <property type="molecule type" value="Genomic_DNA"/>
</dbReference>
<dbReference type="InterPro" id="IPR016461">
    <property type="entry name" value="COMT-like"/>
</dbReference>
<dbReference type="SUPFAM" id="SSF46785">
    <property type="entry name" value="Winged helix' DNA-binding domain"/>
    <property type="match status" value="1"/>
</dbReference>
<dbReference type="GO" id="GO:0032259">
    <property type="term" value="P:methylation"/>
    <property type="evidence" value="ECO:0007669"/>
    <property type="project" value="UniProtKB-KW"/>
</dbReference>
<gene>
    <name evidence="7" type="ORF">PDIGIT_LOCUS7269</name>
</gene>
<evidence type="ECO:0000256" key="2">
    <source>
        <dbReference type="ARBA" id="ARBA00022679"/>
    </source>
</evidence>
<dbReference type="Gene3D" id="3.40.50.150">
    <property type="entry name" value="Vaccinia Virus protein VP39"/>
    <property type="match status" value="1"/>
</dbReference>
<dbReference type="AlphaFoldDB" id="A0A9W4UE31"/>
<feature type="active site" description="Proton acceptor" evidence="4">
    <location>
        <position position="315"/>
    </location>
</feature>
<evidence type="ECO:0000259" key="6">
    <source>
        <dbReference type="Pfam" id="PF08100"/>
    </source>
</evidence>
<dbReference type="GO" id="GO:0046983">
    <property type="term" value="F:protein dimerization activity"/>
    <property type="evidence" value="ECO:0007669"/>
    <property type="project" value="InterPro"/>
</dbReference>
<feature type="domain" description="O-methyltransferase dimerisation" evidence="6">
    <location>
        <begin position="68"/>
        <end position="139"/>
    </location>
</feature>
<dbReference type="PANTHER" id="PTHR43712:SF17">
    <property type="entry name" value="O-METHYLTRANSFERASE"/>
    <property type="match status" value="1"/>
</dbReference>
<dbReference type="SUPFAM" id="SSF53335">
    <property type="entry name" value="S-adenosyl-L-methionine-dependent methyltransferases"/>
    <property type="match status" value="1"/>
</dbReference>
<dbReference type="InterPro" id="IPR001077">
    <property type="entry name" value="COMT_C"/>
</dbReference>